<evidence type="ECO:0000256" key="3">
    <source>
        <dbReference type="ARBA" id="ARBA00022884"/>
    </source>
</evidence>
<dbReference type="GO" id="GO:0019843">
    <property type="term" value="F:rRNA binding"/>
    <property type="evidence" value="ECO:0007669"/>
    <property type="project" value="UniProtKB-UniRule"/>
</dbReference>
<proteinExistence type="inferred from homology"/>
<keyword evidence="5 7" id="KW-0687">Ribonucleoprotein</keyword>
<name>A0A7C5UVA2_UNCC3</name>
<evidence type="ECO:0000256" key="5">
    <source>
        <dbReference type="ARBA" id="ARBA00023274"/>
    </source>
</evidence>
<protein>
    <recommendedName>
        <fullName evidence="6 7">Large ribosomal subunit protein uL22</fullName>
    </recommendedName>
</protein>
<dbReference type="Gene3D" id="3.90.470.10">
    <property type="entry name" value="Ribosomal protein L22/L17"/>
    <property type="match status" value="1"/>
</dbReference>
<keyword evidence="2 7" id="KW-0699">rRNA-binding</keyword>
<dbReference type="NCBIfam" id="TIGR01044">
    <property type="entry name" value="rplV_bact"/>
    <property type="match status" value="1"/>
</dbReference>
<dbReference type="EMBL" id="DRVY01000012">
    <property type="protein sequence ID" value="HHR91947.1"/>
    <property type="molecule type" value="Genomic_DNA"/>
</dbReference>
<comment type="similarity">
    <text evidence="1 7 8">Belongs to the universal ribosomal protein uL22 family.</text>
</comment>
<dbReference type="InterPro" id="IPR005727">
    <property type="entry name" value="Ribosomal_uL22_bac/chlpt-type"/>
</dbReference>
<dbReference type="PANTHER" id="PTHR13501:SF8">
    <property type="entry name" value="LARGE RIBOSOMAL SUBUNIT PROTEIN UL22M"/>
    <property type="match status" value="1"/>
</dbReference>
<evidence type="ECO:0000256" key="8">
    <source>
        <dbReference type="RuleBase" id="RU004005"/>
    </source>
</evidence>
<comment type="function">
    <text evidence="7 10">This protein binds specifically to 23S rRNA; its binding is stimulated by other ribosomal proteins, e.g., L4, L17, and L20. It is important during the early stages of 50S assembly. It makes multiple contacts with different domains of the 23S rRNA in the assembled 50S subunit and ribosome.</text>
</comment>
<dbReference type="HAMAP" id="MF_01331_B">
    <property type="entry name" value="Ribosomal_uL22_B"/>
    <property type="match status" value="1"/>
</dbReference>
<reference evidence="11" key="1">
    <citation type="journal article" date="2020" name="mSystems">
        <title>Genome- and Community-Level Interaction Insights into Carbon Utilization and Element Cycling Functions of Hydrothermarchaeota in Hydrothermal Sediment.</title>
        <authorList>
            <person name="Zhou Z."/>
            <person name="Liu Y."/>
            <person name="Xu W."/>
            <person name="Pan J."/>
            <person name="Luo Z.H."/>
            <person name="Li M."/>
        </authorList>
    </citation>
    <scope>NUCLEOTIDE SEQUENCE [LARGE SCALE GENOMIC DNA]</scope>
    <source>
        <strain evidence="11">SpSt-1042</strain>
    </source>
</reference>
<sequence>MDTQIVYAKTKNFDQPPRKVRLVVDLVRGKKVDEALLILEHLNKKASNIISKVIRNAAASAVNNYGMSRDKLYICDARVDEGMKRVKPFYRARGTLNFKTKRMSHITIGVCEMGVSPISQTPKVEDKSFGANNIHKYKRKVKDGA</sequence>
<gene>
    <name evidence="7" type="primary">rplV</name>
    <name evidence="11" type="ORF">ENL96_00320</name>
</gene>
<dbReference type="AlphaFoldDB" id="A0A7C5UVA2"/>
<evidence type="ECO:0000256" key="7">
    <source>
        <dbReference type="HAMAP-Rule" id="MF_01331"/>
    </source>
</evidence>
<organism evidence="11">
    <name type="scientific">candidate division CPR3 bacterium</name>
    <dbReference type="NCBI Taxonomy" id="2268181"/>
    <lineage>
        <taxon>Bacteria</taxon>
        <taxon>Bacteria division CPR3</taxon>
    </lineage>
</organism>
<dbReference type="CDD" id="cd00336">
    <property type="entry name" value="Ribosomal_L22"/>
    <property type="match status" value="1"/>
</dbReference>
<dbReference type="InterPro" id="IPR047867">
    <property type="entry name" value="Ribosomal_uL22_bac/org-type"/>
</dbReference>
<dbReference type="GO" id="GO:0003735">
    <property type="term" value="F:structural constituent of ribosome"/>
    <property type="evidence" value="ECO:0007669"/>
    <property type="project" value="InterPro"/>
</dbReference>
<dbReference type="InterPro" id="IPR036394">
    <property type="entry name" value="Ribosomal_uL22_sf"/>
</dbReference>
<evidence type="ECO:0000313" key="11">
    <source>
        <dbReference type="EMBL" id="HHR91947.1"/>
    </source>
</evidence>
<comment type="function">
    <text evidence="7">The globular domain of the protein is located near the polypeptide exit tunnel on the outside of the subunit, while an extended beta-hairpin is found that lines the wall of the exit tunnel in the center of the 70S ribosome.</text>
</comment>
<dbReference type="Pfam" id="PF00237">
    <property type="entry name" value="Ribosomal_L22"/>
    <property type="match status" value="1"/>
</dbReference>
<evidence type="ECO:0000256" key="6">
    <source>
        <dbReference type="ARBA" id="ARBA00035207"/>
    </source>
</evidence>
<evidence type="ECO:0000256" key="9">
    <source>
        <dbReference type="RuleBase" id="RU004006"/>
    </source>
</evidence>
<dbReference type="InterPro" id="IPR001063">
    <property type="entry name" value="Ribosomal_uL22"/>
</dbReference>
<evidence type="ECO:0000256" key="10">
    <source>
        <dbReference type="RuleBase" id="RU004008"/>
    </source>
</evidence>
<dbReference type="GO" id="GO:0006412">
    <property type="term" value="P:translation"/>
    <property type="evidence" value="ECO:0007669"/>
    <property type="project" value="UniProtKB-UniRule"/>
</dbReference>
<keyword evidence="4 7" id="KW-0689">Ribosomal protein</keyword>
<comment type="caution">
    <text evidence="11">The sequence shown here is derived from an EMBL/GenBank/DDBJ whole genome shotgun (WGS) entry which is preliminary data.</text>
</comment>
<evidence type="ECO:0000256" key="2">
    <source>
        <dbReference type="ARBA" id="ARBA00022730"/>
    </source>
</evidence>
<evidence type="ECO:0000256" key="4">
    <source>
        <dbReference type="ARBA" id="ARBA00022980"/>
    </source>
</evidence>
<comment type="subunit">
    <text evidence="7 9">Part of the 50S ribosomal subunit.</text>
</comment>
<dbReference type="PANTHER" id="PTHR13501">
    <property type="entry name" value="CHLOROPLAST 50S RIBOSOMAL PROTEIN L22-RELATED"/>
    <property type="match status" value="1"/>
</dbReference>
<evidence type="ECO:0000256" key="1">
    <source>
        <dbReference type="ARBA" id="ARBA00009451"/>
    </source>
</evidence>
<dbReference type="SUPFAM" id="SSF54843">
    <property type="entry name" value="Ribosomal protein L22"/>
    <property type="match status" value="1"/>
</dbReference>
<accession>A0A7C5UVA2</accession>
<keyword evidence="3 7" id="KW-0694">RNA-binding</keyword>
<dbReference type="GO" id="GO:0022625">
    <property type="term" value="C:cytosolic large ribosomal subunit"/>
    <property type="evidence" value="ECO:0007669"/>
    <property type="project" value="TreeGrafter"/>
</dbReference>